<feature type="domain" description="Ig-like" evidence="7">
    <location>
        <begin position="162"/>
        <end position="221"/>
    </location>
</feature>
<accession>A0A3Q2QT70</accession>
<dbReference type="Ensembl" id="ENSFHET00000033115.1">
    <property type="protein sequence ID" value="ENSFHEP00000031133.1"/>
    <property type="gene ID" value="ENSFHEG00000016823.1"/>
</dbReference>
<evidence type="ECO:0000259" key="7">
    <source>
        <dbReference type="PROSITE" id="PS50835"/>
    </source>
</evidence>
<evidence type="ECO:0000256" key="5">
    <source>
        <dbReference type="ARBA" id="ARBA00023180"/>
    </source>
</evidence>
<dbReference type="InterPro" id="IPR004074">
    <property type="entry name" value="IL-1_rcpt_I/II-typ"/>
</dbReference>
<keyword evidence="5" id="KW-0325">Glycoprotein</keyword>
<dbReference type="GeneTree" id="ENSGT01090000259985"/>
<evidence type="ECO:0000256" key="3">
    <source>
        <dbReference type="ARBA" id="ARBA00022737"/>
    </source>
</evidence>
<keyword evidence="4" id="KW-1015">Disulfide bond</keyword>
<evidence type="ECO:0000256" key="6">
    <source>
        <dbReference type="ARBA" id="ARBA00023319"/>
    </source>
</evidence>
<dbReference type="PRINTS" id="PR01536">
    <property type="entry name" value="INTRLKN1R12F"/>
</dbReference>
<sequence length="221" mass="25135">MWSRGDSGNKSLPTGVEVRDGLLWFRPVQMTHNGSYVCEKRDNTRSSKRIFRVLVSRGDCPDPNENITVTKGVQPGLECKQAEIFRLNLARKIRWMKDCHLMEMDKGSTYLKEQGSLRLPPVTEREAGKYTCLIDITIDGRNYTTARSIQLTAKSGPPEVFPELHVVSPQKDVVIVQVGKRAELQCLAYAGFSEDPEIFMFWTINGTETSDHMELTHSWKL</sequence>
<dbReference type="SUPFAM" id="SSF48726">
    <property type="entry name" value="Immunoglobulin"/>
    <property type="match status" value="2"/>
</dbReference>
<evidence type="ECO:0000313" key="8">
    <source>
        <dbReference type="Ensembl" id="ENSFHEP00000031133.1"/>
    </source>
</evidence>
<dbReference type="Gene3D" id="2.60.40.10">
    <property type="entry name" value="Immunoglobulins"/>
    <property type="match status" value="3"/>
</dbReference>
<evidence type="ECO:0000256" key="1">
    <source>
        <dbReference type="ARBA" id="ARBA00009752"/>
    </source>
</evidence>
<dbReference type="GO" id="GO:0004908">
    <property type="term" value="F:interleukin-1 receptor activity"/>
    <property type="evidence" value="ECO:0007669"/>
    <property type="project" value="InterPro"/>
</dbReference>
<reference evidence="8" key="2">
    <citation type="submission" date="2025-09" db="UniProtKB">
        <authorList>
            <consortium name="Ensembl"/>
        </authorList>
    </citation>
    <scope>IDENTIFICATION</scope>
</reference>
<dbReference type="InterPro" id="IPR015621">
    <property type="entry name" value="IL-1_rcpt_fam"/>
</dbReference>
<dbReference type="PANTHER" id="PTHR11890:SF26">
    <property type="entry name" value="INTERLEUKIN-1 RECEPTOR TYPE 1"/>
    <property type="match status" value="1"/>
</dbReference>
<comment type="similarity">
    <text evidence="1">Belongs to the interleukin-1 receptor family.</text>
</comment>
<name>A0A3Q2QT70_FUNHE</name>
<dbReference type="InterPro" id="IPR013783">
    <property type="entry name" value="Ig-like_fold"/>
</dbReference>
<evidence type="ECO:0000313" key="9">
    <source>
        <dbReference type="Proteomes" id="UP000265000"/>
    </source>
</evidence>
<keyword evidence="6" id="KW-0393">Immunoglobulin domain</keyword>
<dbReference type="PROSITE" id="PS50835">
    <property type="entry name" value="IG_LIKE"/>
    <property type="match status" value="2"/>
</dbReference>
<dbReference type="AlphaFoldDB" id="A0A3Q2QT70"/>
<keyword evidence="2" id="KW-0732">Signal</keyword>
<reference evidence="8" key="1">
    <citation type="submission" date="2025-08" db="UniProtKB">
        <authorList>
            <consortium name="Ensembl"/>
        </authorList>
    </citation>
    <scope>IDENTIFICATION</scope>
</reference>
<evidence type="ECO:0000256" key="4">
    <source>
        <dbReference type="ARBA" id="ARBA00023157"/>
    </source>
</evidence>
<proteinExistence type="inferred from homology"/>
<feature type="domain" description="Ig-like" evidence="7">
    <location>
        <begin position="61"/>
        <end position="150"/>
    </location>
</feature>
<organism evidence="8 9">
    <name type="scientific">Fundulus heteroclitus</name>
    <name type="common">Killifish</name>
    <name type="synonym">Mummichog</name>
    <dbReference type="NCBI Taxonomy" id="8078"/>
    <lineage>
        <taxon>Eukaryota</taxon>
        <taxon>Metazoa</taxon>
        <taxon>Chordata</taxon>
        <taxon>Craniata</taxon>
        <taxon>Vertebrata</taxon>
        <taxon>Euteleostomi</taxon>
        <taxon>Actinopterygii</taxon>
        <taxon>Neopterygii</taxon>
        <taxon>Teleostei</taxon>
        <taxon>Neoteleostei</taxon>
        <taxon>Acanthomorphata</taxon>
        <taxon>Ovalentaria</taxon>
        <taxon>Atherinomorphae</taxon>
        <taxon>Cyprinodontiformes</taxon>
        <taxon>Fundulidae</taxon>
        <taxon>Fundulus</taxon>
    </lineage>
</organism>
<dbReference type="STRING" id="8078.ENSFHEP00000031133"/>
<protein>
    <recommendedName>
        <fullName evidence="7">Ig-like domain-containing protein</fullName>
    </recommendedName>
</protein>
<keyword evidence="3" id="KW-0677">Repeat</keyword>
<dbReference type="InterPro" id="IPR036179">
    <property type="entry name" value="Ig-like_dom_sf"/>
</dbReference>
<dbReference type="InterPro" id="IPR007110">
    <property type="entry name" value="Ig-like_dom"/>
</dbReference>
<keyword evidence="9" id="KW-1185">Reference proteome</keyword>
<dbReference type="Proteomes" id="UP000265000">
    <property type="component" value="Unplaced"/>
</dbReference>
<evidence type="ECO:0000256" key="2">
    <source>
        <dbReference type="ARBA" id="ARBA00022729"/>
    </source>
</evidence>
<dbReference type="PANTHER" id="PTHR11890">
    <property type="entry name" value="INTERLEUKIN-1 RECEPTOR FAMILY MEMBER"/>
    <property type="match status" value="1"/>
</dbReference>